<evidence type="ECO:0000313" key="4">
    <source>
        <dbReference type="Proteomes" id="UP000298049"/>
    </source>
</evidence>
<protein>
    <submittedName>
        <fullName evidence="3">Arsenate reductase ArsC</fullName>
    </submittedName>
</protein>
<evidence type="ECO:0000256" key="1">
    <source>
        <dbReference type="ARBA" id="ARBA00022849"/>
    </source>
</evidence>
<dbReference type="KEGG" id="hmi:soil367_18695"/>
<dbReference type="OrthoDB" id="9793058at2"/>
<keyword evidence="1" id="KW-0059">Arsenical resistance</keyword>
<dbReference type="Proteomes" id="UP000298049">
    <property type="component" value="Plasmid psoil36-7"/>
</dbReference>
<evidence type="ECO:0000259" key="2">
    <source>
        <dbReference type="SMART" id="SM00226"/>
    </source>
</evidence>
<dbReference type="RefSeq" id="WP_136550775.1">
    <property type="nucleotide sequence ID" value="NZ_CP031094.1"/>
</dbReference>
<sequence length="146" mass="16570">MKTRVLFLCTGNSARSQMAEGLLRHLREDLFEVASAGTQPRGLHPLAVEVMAEQGIDISQQESTPAHQFEGQPFDYVITLCDRAREACPNVQGLFDTIHWAIDDPAVHDRLVDFKLVVKDLKTRLGYLILIEEKRRKADEKEKRAV</sequence>
<keyword evidence="3" id="KW-0614">Plasmid</keyword>
<dbReference type="PANTHER" id="PTHR43428">
    <property type="entry name" value="ARSENATE REDUCTASE"/>
    <property type="match status" value="1"/>
</dbReference>
<feature type="domain" description="Phosphotyrosine protein phosphatase I" evidence="2">
    <location>
        <begin position="3"/>
        <end position="131"/>
    </location>
</feature>
<organism evidence="3 4">
    <name type="scientific">Hydrocarboniclastica marina</name>
    <dbReference type="NCBI Taxonomy" id="2259620"/>
    <lineage>
        <taxon>Bacteria</taxon>
        <taxon>Pseudomonadati</taxon>
        <taxon>Pseudomonadota</taxon>
        <taxon>Gammaproteobacteria</taxon>
        <taxon>Alteromonadales</taxon>
        <taxon>Alteromonadaceae</taxon>
        <taxon>Hydrocarboniclastica</taxon>
    </lineage>
</organism>
<dbReference type="CDD" id="cd16345">
    <property type="entry name" value="LMWP_ArsC"/>
    <property type="match status" value="1"/>
</dbReference>
<dbReference type="Gene3D" id="3.40.50.2300">
    <property type="match status" value="1"/>
</dbReference>
<reference evidence="3 4" key="1">
    <citation type="submission" date="2018-07" db="EMBL/GenBank/DDBJ databases">
        <title>Marsedoiliclastica nanhaica gen. nov. sp. nov., a novel marine hydrocarbonoclastic bacterium isolated from an in-situ enriched hydrocarbon-degrading consortium in deep-sea sediment.</title>
        <authorList>
            <person name="Dong C."/>
            <person name="Ma T."/>
            <person name="Liu R."/>
            <person name="Shao Z."/>
        </authorList>
    </citation>
    <scope>NUCLEOTIDE SEQUENCE [LARGE SCALE GENOMIC DNA]</scope>
    <source>
        <strain evidence="4">soil36-7</strain>
        <plasmid evidence="3 4">psoil36-7</plasmid>
    </source>
</reference>
<proteinExistence type="predicted"/>
<dbReference type="InterPro" id="IPR023485">
    <property type="entry name" value="Ptyr_pPase"/>
</dbReference>
<name>A0A4P7XN15_9ALTE</name>
<dbReference type="SUPFAM" id="SSF52788">
    <property type="entry name" value="Phosphotyrosine protein phosphatases I"/>
    <property type="match status" value="1"/>
</dbReference>
<dbReference type="Pfam" id="PF01451">
    <property type="entry name" value="LMWPc"/>
    <property type="match status" value="1"/>
</dbReference>
<dbReference type="InterPro" id="IPR036196">
    <property type="entry name" value="Ptyr_pPase_sf"/>
</dbReference>
<geneLocation type="plasmid" evidence="3 4">
    <name>psoil36-7</name>
</geneLocation>
<keyword evidence="4" id="KW-1185">Reference proteome</keyword>
<dbReference type="PANTHER" id="PTHR43428:SF1">
    <property type="entry name" value="ARSENATE REDUCTASE"/>
    <property type="match status" value="1"/>
</dbReference>
<gene>
    <name evidence="3" type="ORF">soil367_18695</name>
</gene>
<dbReference type="GO" id="GO:0046685">
    <property type="term" value="P:response to arsenic-containing substance"/>
    <property type="evidence" value="ECO:0007669"/>
    <property type="project" value="UniProtKB-KW"/>
</dbReference>
<dbReference type="SMART" id="SM00226">
    <property type="entry name" value="LMWPc"/>
    <property type="match status" value="1"/>
</dbReference>
<accession>A0A4P7XN15</accession>
<dbReference type="EMBL" id="CP031094">
    <property type="protein sequence ID" value="QCF28102.1"/>
    <property type="molecule type" value="Genomic_DNA"/>
</dbReference>
<dbReference type="AlphaFoldDB" id="A0A4P7XN15"/>
<evidence type="ECO:0000313" key="3">
    <source>
        <dbReference type="EMBL" id="QCF28102.1"/>
    </source>
</evidence>